<keyword evidence="1" id="KW-1133">Transmembrane helix</keyword>
<evidence type="ECO:0000313" key="3">
    <source>
        <dbReference type="Proteomes" id="UP000199377"/>
    </source>
</evidence>
<feature type="transmembrane region" description="Helical" evidence="1">
    <location>
        <begin position="21"/>
        <end position="44"/>
    </location>
</feature>
<dbReference type="Proteomes" id="UP000199377">
    <property type="component" value="Unassembled WGS sequence"/>
</dbReference>
<dbReference type="EMBL" id="FOQH01000010">
    <property type="protein sequence ID" value="SFI87267.1"/>
    <property type="molecule type" value="Genomic_DNA"/>
</dbReference>
<dbReference type="InterPro" id="IPR018037">
    <property type="entry name" value="FixH_proteobacterial"/>
</dbReference>
<reference evidence="2 3" key="1">
    <citation type="submission" date="2016-10" db="EMBL/GenBank/DDBJ databases">
        <authorList>
            <person name="de Groot N.N."/>
        </authorList>
    </citation>
    <scope>NUCLEOTIDE SEQUENCE [LARGE SCALE GENOMIC DNA]</scope>
    <source>
        <strain evidence="2 3">CGMCC 1.11030</strain>
    </source>
</reference>
<proteinExistence type="predicted"/>
<dbReference type="RefSeq" id="WP_092863396.1">
    <property type="nucleotide sequence ID" value="NZ_FOQH01000010.1"/>
</dbReference>
<dbReference type="OrthoDB" id="1495896at2"/>
<accession>A0A1I3LRB4</accession>
<dbReference type="Pfam" id="PF05751">
    <property type="entry name" value="FixH"/>
    <property type="match status" value="1"/>
</dbReference>
<keyword evidence="1" id="KW-0812">Transmembrane</keyword>
<evidence type="ECO:0000256" key="1">
    <source>
        <dbReference type="SAM" id="Phobius"/>
    </source>
</evidence>
<dbReference type="InterPro" id="IPR008620">
    <property type="entry name" value="FixH"/>
</dbReference>
<dbReference type="STRING" id="1114924.SAMN05216258_110147"/>
<dbReference type="AlphaFoldDB" id="A0A1I3LRB4"/>
<organism evidence="2 3">
    <name type="scientific">Albimonas pacifica</name>
    <dbReference type="NCBI Taxonomy" id="1114924"/>
    <lineage>
        <taxon>Bacteria</taxon>
        <taxon>Pseudomonadati</taxon>
        <taxon>Pseudomonadota</taxon>
        <taxon>Alphaproteobacteria</taxon>
        <taxon>Rhodobacterales</taxon>
        <taxon>Paracoccaceae</taxon>
        <taxon>Albimonas</taxon>
    </lineage>
</organism>
<keyword evidence="1" id="KW-0472">Membrane</keyword>
<protein>
    <submittedName>
        <fullName evidence="2">Nitrogen fixation protein FixH</fullName>
    </submittedName>
</protein>
<evidence type="ECO:0000313" key="2">
    <source>
        <dbReference type="EMBL" id="SFI87267.1"/>
    </source>
</evidence>
<gene>
    <name evidence="2" type="ORF">SAMN05216258_110147</name>
</gene>
<keyword evidence="3" id="KW-1185">Reference proteome</keyword>
<dbReference type="PIRSF" id="PIRSF011386">
    <property type="entry name" value="FixH"/>
    <property type="match status" value="1"/>
</dbReference>
<sequence length="172" mass="18125">MTPPSSKTPARELTGRKVLMIAVAFFGVIIAVNVTMATLAVGGFPGLVSDNAYAEAQRFDAELKAERALGWRFASDYEDGALTVRIAGPDGAPLDGLAVTAVVGRPATLQQDRELGLAPEPGLRGAYATRLPLGAGMWRVEIDARRGEDRYHITDEIYVAAEDAAPAPGSDG</sequence>
<name>A0A1I3LRB4_9RHOB</name>